<dbReference type="InterPro" id="IPR001873">
    <property type="entry name" value="ENaC"/>
</dbReference>
<evidence type="ECO:0000256" key="2">
    <source>
        <dbReference type="ARBA" id="ARBA00007193"/>
    </source>
</evidence>
<name>A0AAD7YRR3_MYTSE</name>
<gene>
    <name evidence="14" type="ORF">PYW07_015689</name>
</gene>
<keyword evidence="11 12" id="KW-0407">Ion channel</keyword>
<keyword evidence="9 13" id="KW-0472">Membrane</keyword>
<keyword evidence="3 12" id="KW-0813">Transport</keyword>
<evidence type="ECO:0000256" key="12">
    <source>
        <dbReference type="RuleBase" id="RU000679"/>
    </source>
</evidence>
<evidence type="ECO:0000256" key="3">
    <source>
        <dbReference type="ARBA" id="ARBA00022448"/>
    </source>
</evidence>
<keyword evidence="4 12" id="KW-0894">Sodium channel</keyword>
<feature type="transmembrane region" description="Helical" evidence="13">
    <location>
        <begin position="25"/>
        <end position="46"/>
    </location>
</feature>
<dbReference type="Gene3D" id="1.10.287.820">
    <property type="entry name" value="Acid-sensing ion channel domain"/>
    <property type="match status" value="1"/>
</dbReference>
<evidence type="ECO:0000256" key="10">
    <source>
        <dbReference type="ARBA" id="ARBA00023201"/>
    </source>
</evidence>
<dbReference type="PANTHER" id="PTHR11690:SF300">
    <property type="entry name" value="PICKPOCKET PROTEIN 19"/>
    <property type="match status" value="1"/>
</dbReference>
<dbReference type="Pfam" id="PF00858">
    <property type="entry name" value="ASC"/>
    <property type="match status" value="1"/>
</dbReference>
<dbReference type="Proteomes" id="UP001231518">
    <property type="component" value="Chromosome 7"/>
</dbReference>
<reference evidence="14" key="1">
    <citation type="submission" date="2023-03" db="EMBL/GenBank/DDBJ databases">
        <title>Chromosome-level genomes of two armyworms, Mythimna separata and Mythimna loreyi, provide insights into the biosynthesis and reception of sex pheromones.</title>
        <authorList>
            <person name="Zhao H."/>
        </authorList>
    </citation>
    <scope>NUCLEOTIDE SEQUENCE</scope>
    <source>
        <strain evidence="14">BeijingLab</strain>
        <tissue evidence="14">Pupa</tissue>
    </source>
</reference>
<keyword evidence="6 13" id="KW-1133">Transmembrane helix</keyword>
<comment type="caution">
    <text evidence="14">The sequence shown here is derived from an EMBL/GenBank/DDBJ whole genome shotgun (WGS) entry which is preliminary data.</text>
</comment>
<evidence type="ECO:0000256" key="6">
    <source>
        <dbReference type="ARBA" id="ARBA00022989"/>
    </source>
</evidence>
<evidence type="ECO:0000313" key="15">
    <source>
        <dbReference type="Proteomes" id="UP001231518"/>
    </source>
</evidence>
<dbReference type="Gene3D" id="1.10.287.770">
    <property type="entry name" value="YojJ-like"/>
    <property type="match status" value="1"/>
</dbReference>
<keyword evidence="15" id="KW-1185">Reference proteome</keyword>
<evidence type="ECO:0000313" key="14">
    <source>
        <dbReference type="EMBL" id="KAJ8724731.1"/>
    </source>
</evidence>
<feature type="transmembrane region" description="Helical" evidence="13">
    <location>
        <begin position="392"/>
        <end position="415"/>
    </location>
</feature>
<comment type="subcellular location">
    <subcellularLocation>
        <location evidence="1">Membrane</location>
        <topology evidence="1">Multi-pass membrane protein</topology>
    </subcellularLocation>
</comment>
<keyword evidence="5 12" id="KW-0812">Transmembrane</keyword>
<evidence type="ECO:0000256" key="1">
    <source>
        <dbReference type="ARBA" id="ARBA00004141"/>
    </source>
</evidence>
<evidence type="ECO:0000256" key="11">
    <source>
        <dbReference type="ARBA" id="ARBA00023303"/>
    </source>
</evidence>
<keyword evidence="8 12" id="KW-0406">Ion transport</keyword>
<organism evidence="14 15">
    <name type="scientific">Mythimna separata</name>
    <name type="common">Oriental armyworm</name>
    <name type="synonym">Pseudaletia separata</name>
    <dbReference type="NCBI Taxonomy" id="271217"/>
    <lineage>
        <taxon>Eukaryota</taxon>
        <taxon>Metazoa</taxon>
        <taxon>Ecdysozoa</taxon>
        <taxon>Arthropoda</taxon>
        <taxon>Hexapoda</taxon>
        <taxon>Insecta</taxon>
        <taxon>Pterygota</taxon>
        <taxon>Neoptera</taxon>
        <taxon>Endopterygota</taxon>
        <taxon>Lepidoptera</taxon>
        <taxon>Glossata</taxon>
        <taxon>Ditrysia</taxon>
        <taxon>Noctuoidea</taxon>
        <taxon>Noctuidae</taxon>
        <taxon>Noctuinae</taxon>
        <taxon>Hadenini</taxon>
        <taxon>Mythimna</taxon>
    </lineage>
</organism>
<dbReference type="GO" id="GO:0015280">
    <property type="term" value="F:ligand-gated sodium channel activity"/>
    <property type="evidence" value="ECO:0007669"/>
    <property type="project" value="TreeGrafter"/>
</dbReference>
<keyword evidence="10 12" id="KW-0739">Sodium transport</keyword>
<dbReference type="PANTHER" id="PTHR11690">
    <property type="entry name" value="AMILORIDE-SENSITIVE SODIUM CHANNEL-RELATED"/>
    <property type="match status" value="1"/>
</dbReference>
<proteinExistence type="inferred from homology"/>
<evidence type="ECO:0000256" key="4">
    <source>
        <dbReference type="ARBA" id="ARBA00022461"/>
    </source>
</evidence>
<evidence type="ECO:0000256" key="9">
    <source>
        <dbReference type="ARBA" id="ARBA00023136"/>
    </source>
</evidence>
<dbReference type="GO" id="GO:0005886">
    <property type="term" value="C:plasma membrane"/>
    <property type="evidence" value="ECO:0007669"/>
    <property type="project" value="TreeGrafter"/>
</dbReference>
<sequence length="424" mass="48303">MTPMKLLGHAQFHGANRLADKTSRWIWAPALLILLGSAITLVMMTVKRYQDNPTYMVQIDSVFSVKKFPAVVLCPEIKFVEEKMDDFVAKVQYPPGMNSTKIREILPQLAAFYSLDVPYVLTDLLQIEHLLDYNGLTVETAGEILTATCEETMLREMLEHGRDIEGTQQQHHQYTKWFGYTSGLMLAVNQSQKLTVVDISYKWVATLPSQYYVDISMNGTALNPGSEHWIAFYSKGYQIGVGAKSLRPTLRKCYMSSDKLRYFPMYGKEFCTLEEEMANTLSKCKCVRVNHPIPPGTSVCRAAMLQCSAQALIAIDSGSTACPMACDFEKTYVIASNYKLDDSVRTVEPFYKGLNFEKVSVVRVFIQRRKRPTLERWSYFDYLDLFSQIGGMFSVFFGCSILTLLGLLQLAWHVIVKQCQRRRN</sequence>
<evidence type="ECO:0000256" key="7">
    <source>
        <dbReference type="ARBA" id="ARBA00023053"/>
    </source>
</evidence>
<dbReference type="EMBL" id="JARGEI010000010">
    <property type="protein sequence ID" value="KAJ8724731.1"/>
    <property type="molecule type" value="Genomic_DNA"/>
</dbReference>
<keyword evidence="7" id="KW-0915">Sodium</keyword>
<evidence type="ECO:0000256" key="8">
    <source>
        <dbReference type="ARBA" id="ARBA00023065"/>
    </source>
</evidence>
<evidence type="ECO:0000256" key="13">
    <source>
        <dbReference type="SAM" id="Phobius"/>
    </source>
</evidence>
<evidence type="ECO:0000256" key="5">
    <source>
        <dbReference type="ARBA" id="ARBA00022692"/>
    </source>
</evidence>
<protein>
    <submittedName>
        <fullName evidence="14">Uncharacterized protein</fullName>
    </submittedName>
</protein>
<comment type="similarity">
    <text evidence="2 12">Belongs to the amiloride-sensitive sodium channel (TC 1.A.6) family.</text>
</comment>
<accession>A0AAD7YRR3</accession>
<dbReference type="AlphaFoldDB" id="A0AAD7YRR3"/>